<dbReference type="InterPro" id="IPR036291">
    <property type="entry name" value="NAD(P)-bd_dom_sf"/>
</dbReference>
<dbReference type="InterPro" id="IPR000683">
    <property type="entry name" value="Gfo/Idh/MocA-like_OxRdtase_N"/>
</dbReference>
<dbReference type="SUPFAM" id="SSF55347">
    <property type="entry name" value="Glyceraldehyde-3-phosphate dehydrogenase-like, C-terminal domain"/>
    <property type="match status" value="1"/>
</dbReference>
<keyword evidence="1" id="KW-0560">Oxidoreductase</keyword>
<dbReference type="AlphaFoldDB" id="A0A4R1HYF7"/>
<accession>A0A4R1HYF7</accession>
<proteinExistence type="predicted"/>
<name>A0A4R1HYF7_PSEEN</name>
<comment type="caution">
    <text evidence="3">The sequence shown here is derived from an EMBL/GenBank/DDBJ whole genome shotgun (WGS) entry which is preliminary data.</text>
</comment>
<protein>
    <submittedName>
        <fullName evidence="3">Putative dehydrogenase</fullName>
    </submittedName>
</protein>
<gene>
    <name evidence="3" type="ORF">EV378_3706</name>
</gene>
<organism evidence="3 4">
    <name type="scientific">Pseudonocardia endophytica</name>
    <dbReference type="NCBI Taxonomy" id="401976"/>
    <lineage>
        <taxon>Bacteria</taxon>
        <taxon>Bacillati</taxon>
        <taxon>Actinomycetota</taxon>
        <taxon>Actinomycetes</taxon>
        <taxon>Pseudonocardiales</taxon>
        <taxon>Pseudonocardiaceae</taxon>
        <taxon>Pseudonocardia</taxon>
    </lineage>
</organism>
<evidence type="ECO:0000259" key="2">
    <source>
        <dbReference type="Pfam" id="PF01408"/>
    </source>
</evidence>
<dbReference type="SUPFAM" id="SSF51735">
    <property type="entry name" value="NAD(P)-binding Rossmann-fold domains"/>
    <property type="match status" value="1"/>
</dbReference>
<dbReference type="Gene3D" id="3.30.360.10">
    <property type="entry name" value="Dihydrodipicolinate Reductase, domain 2"/>
    <property type="match status" value="1"/>
</dbReference>
<dbReference type="Gene3D" id="3.40.50.720">
    <property type="entry name" value="NAD(P)-binding Rossmann-like Domain"/>
    <property type="match status" value="1"/>
</dbReference>
<dbReference type="PANTHER" id="PTHR43818:SF11">
    <property type="entry name" value="BCDNA.GH03377"/>
    <property type="match status" value="1"/>
</dbReference>
<evidence type="ECO:0000313" key="4">
    <source>
        <dbReference type="Proteomes" id="UP000295560"/>
    </source>
</evidence>
<keyword evidence="4" id="KW-1185">Reference proteome</keyword>
<reference evidence="3 4" key="1">
    <citation type="submission" date="2019-03" db="EMBL/GenBank/DDBJ databases">
        <title>Sequencing the genomes of 1000 actinobacteria strains.</title>
        <authorList>
            <person name="Klenk H.-P."/>
        </authorList>
    </citation>
    <scope>NUCLEOTIDE SEQUENCE [LARGE SCALE GENOMIC DNA]</scope>
    <source>
        <strain evidence="3 4">DSM 44969</strain>
    </source>
</reference>
<sequence>MMRGPGHVMMTAMTSERLRIGLVGAGPWAWRVHAPSLTQHPWFRFQGVWTRRPEAAGDLCDEFGGRPYRTLDELVDDTDVIAFAVPPAVQAELAPDVAAAGRHLVLEKPLGEDLAGARRVADAVAAAGVHSTTVLVLRFDDAVLAWLDGIGPGPAGQDTVGVARWLSGSLLGGPYHRSAWRAEHGALLDIGPHVIDLLDTALGPVTGVDMARRTDPDVWRVGLAHAGGARSTMTLSLRLPVDPTEMEFGVFGPAGRHVLRARSDDATTCYGRMLDELAFAVGPGRPGPAVDAARALRLQEIVDEIRGAAG</sequence>
<dbReference type="GO" id="GO:0000166">
    <property type="term" value="F:nucleotide binding"/>
    <property type="evidence" value="ECO:0007669"/>
    <property type="project" value="InterPro"/>
</dbReference>
<dbReference type="InterPro" id="IPR050463">
    <property type="entry name" value="Gfo/Idh/MocA_oxidrdct_glycsds"/>
</dbReference>
<dbReference type="PANTHER" id="PTHR43818">
    <property type="entry name" value="BCDNA.GH03377"/>
    <property type="match status" value="1"/>
</dbReference>
<dbReference type="Pfam" id="PF01408">
    <property type="entry name" value="GFO_IDH_MocA"/>
    <property type="match status" value="1"/>
</dbReference>
<dbReference type="EMBL" id="SMFZ01000001">
    <property type="protein sequence ID" value="TCK27827.1"/>
    <property type="molecule type" value="Genomic_DNA"/>
</dbReference>
<dbReference type="GO" id="GO:0016491">
    <property type="term" value="F:oxidoreductase activity"/>
    <property type="evidence" value="ECO:0007669"/>
    <property type="project" value="UniProtKB-KW"/>
</dbReference>
<dbReference type="Proteomes" id="UP000295560">
    <property type="component" value="Unassembled WGS sequence"/>
</dbReference>
<evidence type="ECO:0000313" key="3">
    <source>
        <dbReference type="EMBL" id="TCK27827.1"/>
    </source>
</evidence>
<feature type="domain" description="Gfo/Idh/MocA-like oxidoreductase N-terminal" evidence="2">
    <location>
        <begin position="18"/>
        <end position="129"/>
    </location>
</feature>
<evidence type="ECO:0000256" key="1">
    <source>
        <dbReference type="ARBA" id="ARBA00023002"/>
    </source>
</evidence>